<accession>B6UGS7</accession>
<evidence type="ECO:0000313" key="2">
    <source>
        <dbReference type="EMBL" id="ACG48560.1"/>
    </source>
</evidence>
<dbReference type="EMBL" id="EU976442">
    <property type="protein sequence ID" value="ACG48560.1"/>
    <property type="molecule type" value="mRNA"/>
</dbReference>
<dbReference type="HOGENOM" id="CLU_148931_1_0_1"/>
<reference evidence="2" key="1">
    <citation type="journal article" date="2009" name="Plant Mol. Biol.">
        <title>Insights into corn genes derived from large-scale cDNA sequencing.</title>
        <authorList>
            <person name="Alexandrov N.N."/>
            <person name="Brover V.V."/>
            <person name="Freidin S."/>
            <person name="Troukhan M.E."/>
            <person name="Tatarinova T.V."/>
            <person name="Zhang H."/>
            <person name="Swaller T.J."/>
            <person name="Lu Y.P."/>
            <person name="Bouck J."/>
            <person name="Flavell R.B."/>
            <person name="Feldmann K.A."/>
        </authorList>
    </citation>
    <scope>NUCLEOTIDE SEQUENCE</scope>
</reference>
<dbReference type="ExpressionAtlas" id="B6UGS7">
    <property type="expression patterns" value="baseline"/>
</dbReference>
<protein>
    <submittedName>
        <fullName evidence="2">Uncharacterized protein</fullName>
    </submittedName>
</protein>
<feature type="chain" id="PRO_5009948976" evidence="1">
    <location>
        <begin position="26"/>
        <end position="100"/>
    </location>
</feature>
<dbReference type="InterPro" id="IPR009540">
    <property type="entry name" value="BAP"/>
</dbReference>
<feature type="signal peptide" evidence="1">
    <location>
        <begin position="1"/>
        <end position="25"/>
    </location>
</feature>
<sequence>MMTKCQKRASIQGLWLLSMVLLASSSLVCASMAVDGQTKEDINATSVTSMNMTRSSSASYNMTGGGGELNRGPCVVRSGFYWCQNIGYPTMSECLKNCES</sequence>
<keyword evidence="1" id="KW-0732">Signal</keyword>
<name>B6UGS7_MAIZE</name>
<organism evidence="2">
    <name type="scientific">Zea mays</name>
    <name type="common">Maize</name>
    <dbReference type="NCBI Taxonomy" id="4577"/>
    <lineage>
        <taxon>Eukaryota</taxon>
        <taxon>Viridiplantae</taxon>
        <taxon>Streptophyta</taxon>
        <taxon>Embryophyta</taxon>
        <taxon>Tracheophyta</taxon>
        <taxon>Spermatophyta</taxon>
        <taxon>Magnoliopsida</taxon>
        <taxon>Liliopsida</taxon>
        <taxon>Poales</taxon>
        <taxon>Poaceae</taxon>
        <taxon>PACMAD clade</taxon>
        <taxon>Panicoideae</taxon>
        <taxon>Andropogonodae</taxon>
        <taxon>Andropogoneae</taxon>
        <taxon>Tripsacinae</taxon>
        <taxon>Zea</taxon>
    </lineage>
</organism>
<dbReference type="AlphaFoldDB" id="B6UGS7"/>
<evidence type="ECO:0000256" key="1">
    <source>
        <dbReference type="SAM" id="SignalP"/>
    </source>
</evidence>
<dbReference type="Pfam" id="PF06639">
    <property type="entry name" value="BAP"/>
    <property type="match status" value="1"/>
</dbReference>
<proteinExistence type="evidence at transcript level"/>